<feature type="DNA-binding region" description="H-T-H motif" evidence="5">
    <location>
        <begin position="38"/>
        <end position="57"/>
    </location>
</feature>
<accession>A0ABP7DAH9</accession>
<organism evidence="7 8">
    <name type="scientific">Zhihengliuella alba</name>
    <dbReference type="NCBI Taxonomy" id="547018"/>
    <lineage>
        <taxon>Bacteria</taxon>
        <taxon>Bacillati</taxon>
        <taxon>Actinomycetota</taxon>
        <taxon>Actinomycetes</taxon>
        <taxon>Micrococcales</taxon>
        <taxon>Micrococcaceae</taxon>
        <taxon>Zhihengliuella</taxon>
    </lineage>
</organism>
<comment type="caution">
    <text evidence="7">The sequence shown here is derived from an EMBL/GenBank/DDBJ whole genome shotgun (WGS) entry which is preliminary data.</text>
</comment>
<dbReference type="EMBL" id="BAABCJ010000002">
    <property type="protein sequence ID" value="GAA3702937.1"/>
    <property type="molecule type" value="Genomic_DNA"/>
</dbReference>
<keyword evidence="3 5" id="KW-0238">DNA-binding</keyword>
<dbReference type="Gene3D" id="1.10.357.10">
    <property type="entry name" value="Tetracycline Repressor, domain 2"/>
    <property type="match status" value="1"/>
</dbReference>
<dbReference type="PANTHER" id="PTHR30055">
    <property type="entry name" value="HTH-TYPE TRANSCRIPTIONAL REGULATOR RUTR"/>
    <property type="match status" value="1"/>
</dbReference>
<evidence type="ECO:0000256" key="1">
    <source>
        <dbReference type="ARBA" id="ARBA00022491"/>
    </source>
</evidence>
<dbReference type="InterPro" id="IPR001647">
    <property type="entry name" value="HTH_TetR"/>
</dbReference>
<evidence type="ECO:0000256" key="4">
    <source>
        <dbReference type="ARBA" id="ARBA00023163"/>
    </source>
</evidence>
<keyword evidence="4" id="KW-0804">Transcription</keyword>
<dbReference type="InterPro" id="IPR036271">
    <property type="entry name" value="Tet_transcr_reg_TetR-rel_C_sf"/>
</dbReference>
<evidence type="ECO:0000256" key="5">
    <source>
        <dbReference type="PROSITE-ProRule" id="PRU00335"/>
    </source>
</evidence>
<evidence type="ECO:0000259" key="6">
    <source>
        <dbReference type="PROSITE" id="PS50977"/>
    </source>
</evidence>
<dbReference type="Proteomes" id="UP001501536">
    <property type="component" value="Unassembled WGS sequence"/>
</dbReference>
<dbReference type="PANTHER" id="PTHR30055:SF200">
    <property type="entry name" value="HTH-TYPE TRANSCRIPTIONAL REPRESSOR BDCR"/>
    <property type="match status" value="1"/>
</dbReference>
<evidence type="ECO:0000313" key="7">
    <source>
        <dbReference type="EMBL" id="GAA3702937.1"/>
    </source>
</evidence>
<gene>
    <name evidence="7" type="ORF">GCM10022377_15700</name>
</gene>
<dbReference type="Pfam" id="PF13977">
    <property type="entry name" value="TetR_C_6"/>
    <property type="match status" value="1"/>
</dbReference>
<feature type="domain" description="HTH tetR-type" evidence="6">
    <location>
        <begin position="15"/>
        <end position="75"/>
    </location>
</feature>
<protein>
    <recommendedName>
        <fullName evidence="6">HTH tetR-type domain-containing protein</fullName>
    </recommendedName>
</protein>
<evidence type="ECO:0000256" key="3">
    <source>
        <dbReference type="ARBA" id="ARBA00023125"/>
    </source>
</evidence>
<keyword evidence="2" id="KW-0805">Transcription regulation</keyword>
<dbReference type="InterPro" id="IPR009057">
    <property type="entry name" value="Homeodomain-like_sf"/>
</dbReference>
<name>A0ABP7DAH9_9MICC</name>
<dbReference type="InterPro" id="IPR050109">
    <property type="entry name" value="HTH-type_TetR-like_transc_reg"/>
</dbReference>
<evidence type="ECO:0000313" key="8">
    <source>
        <dbReference type="Proteomes" id="UP001501536"/>
    </source>
</evidence>
<dbReference type="Pfam" id="PF00440">
    <property type="entry name" value="TetR_N"/>
    <property type="match status" value="1"/>
</dbReference>
<dbReference type="InterPro" id="IPR039538">
    <property type="entry name" value="BetI_C"/>
</dbReference>
<reference evidence="8" key="1">
    <citation type="journal article" date="2019" name="Int. J. Syst. Evol. Microbiol.">
        <title>The Global Catalogue of Microorganisms (GCM) 10K type strain sequencing project: providing services to taxonomists for standard genome sequencing and annotation.</title>
        <authorList>
            <consortium name="The Broad Institute Genomics Platform"/>
            <consortium name="The Broad Institute Genome Sequencing Center for Infectious Disease"/>
            <person name="Wu L."/>
            <person name="Ma J."/>
        </authorList>
    </citation>
    <scope>NUCLEOTIDE SEQUENCE [LARGE SCALE GENOMIC DNA]</scope>
    <source>
        <strain evidence="8">JCM 16961</strain>
    </source>
</reference>
<dbReference type="SUPFAM" id="SSF48498">
    <property type="entry name" value="Tetracyclin repressor-like, C-terminal domain"/>
    <property type="match status" value="1"/>
</dbReference>
<proteinExistence type="predicted"/>
<sequence>MSRSSRATSVRKSPAERSAEIVDAAVALARREGLSAVKLRSVAAAAAVAPGLVAHYVPSMDALVATAFERITRAELEEVREIVLAASTPAGKLAELLATVFDDEREDVSLVWVEAWTMGRGNETLAASVRDVMDAWHATLSDIVAAGAESGDFRVTAPNEAAWHLLGLIDGLSAQTLVHWRPASRPAVLGELVERVLGARPGTLVALAVE</sequence>
<dbReference type="PROSITE" id="PS50977">
    <property type="entry name" value="HTH_TETR_2"/>
    <property type="match status" value="1"/>
</dbReference>
<dbReference type="RefSeq" id="WP_344882524.1">
    <property type="nucleotide sequence ID" value="NZ_BAABCJ010000002.1"/>
</dbReference>
<keyword evidence="8" id="KW-1185">Reference proteome</keyword>
<evidence type="ECO:0000256" key="2">
    <source>
        <dbReference type="ARBA" id="ARBA00023015"/>
    </source>
</evidence>
<keyword evidence="1" id="KW-0678">Repressor</keyword>
<dbReference type="SUPFAM" id="SSF46689">
    <property type="entry name" value="Homeodomain-like"/>
    <property type="match status" value="1"/>
</dbReference>